<keyword evidence="2" id="KW-1185">Reference proteome</keyword>
<reference evidence="2" key="1">
    <citation type="journal article" date="2019" name="Int. J. Syst. Evol. Microbiol.">
        <title>The Global Catalogue of Microorganisms (GCM) 10K type strain sequencing project: providing services to taxonomists for standard genome sequencing and annotation.</title>
        <authorList>
            <consortium name="The Broad Institute Genomics Platform"/>
            <consortium name="The Broad Institute Genome Sequencing Center for Infectious Disease"/>
            <person name="Wu L."/>
            <person name="Ma J."/>
        </authorList>
    </citation>
    <scope>NUCLEOTIDE SEQUENCE [LARGE SCALE GENOMIC DNA]</scope>
    <source>
        <strain evidence="2">JCM 14306</strain>
    </source>
</reference>
<evidence type="ECO:0000313" key="1">
    <source>
        <dbReference type="EMBL" id="GAA1646029.1"/>
    </source>
</evidence>
<proteinExistence type="predicted"/>
<gene>
    <name evidence="1" type="ORF">GCM10009744_41220</name>
</gene>
<protein>
    <recommendedName>
        <fullName evidence="3">Secreted protein</fullName>
    </recommendedName>
</protein>
<name>A0ABP4RCN2_9ACTN</name>
<evidence type="ECO:0000313" key="2">
    <source>
        <dbReference type="Proteomes" id="UP001501319"/>
    </source>
</evidence>
<evidence type="ECO:0008006" key="3">
    <source>
        <dbReference type="Google" id="ProtNLM"/>
    </source>
</evidence>
<dbReference type="EMBL" id="BAAANE010000007">
    <property type="protein sequence ID" value="GAA1646029.1"/>
    <property type="molecule type" value="Genomic_DNA"/>
</dbReference>
<accession>A0ABP4RCN2</accession>
<dbReference type="Proteomes" id="UP001501319">
    <property type="component" value="Unassembled WGS sequence"/>
</dbReference>
<comment type="caution">
    <text evidence="1">The sequence shown here is derived from an EMBL/GenBank/DDBJ whole genome shotgun (WGS) entry which is preliminary data.</text>
</comment>
<organism evidence="1 2">
    <name type="scientific">Kribbella alba</name>
    <dbReference type="NCBI Taxonomy" id="190197"/>
    <lineage>
        <taxon>Bacteria</taxon>
        <taxon>Bacillati</taxon>
        <taxon>Actinomycetota</taxon>
        <taxon>Actinomycetes</taxon>
        <taxon>Propionibacteriales</taxon>
        <taxon>Kribbellaceae</taxon>
        <taxon>Kribbella</taxon>
    </lineage>
</organism>
<sequence length="77" mass="8046">MVTFAGVEMLAAEVFVVVLALAALGAVVVPRGSRAAEADKPIGRTATATTPASMPRIALCRRNLVMSGDLSLWFKNS</sequence>